<evidence type="ECO:0000313" key="2">
    <source>
        <dbReference type="Proteomes" id="UP000005238"/>
    </source>
</evidence>
<name>H3GKL8_PHYRM</name>
<evidence type="ECO:0000313" key="1">
    <source>
        <dbReference type="EnsemblProtists" id="Phyra76826"/>
    </source>
</evidence>
<dbReference type="EnsemblProtists" id="Phyra76826">
    <property type="protein sequence ID" value="Phyra76826"/>
    <property type="gene ID" value="Phyra76826"/>
</dbReference>
<dbReference type="HOGENOM" id="CLU_1443660_0_0_1"/>
<dbReference type="eggNOG" id="ENOG502SZ8K">
    <property type="taxonomic scope" value="Eukaryota"/>
</dbReference>
<protein>
    <submittedName>
        <fullName evidence="1">Uncharacterized protein</fullName>
    </submittedName>
</protein>
<organism evidence="1 2">
    <name type="scientific">Phytophthora ramorum</name>
    <name type="common">Sudden oak death agent</name>
    <dbReference type="NCBI Taxonomy" id="164328"/>
    <lineage>
        <taxon>Eukaryota</taxon>
        <taxon>Sar</taxon>
        <taxon>Stramenopiles</taxon>
        <taxon>Oomycota</taxon>
        <taxon>Peronosporomycetes</taxon>
        <taxon>Peronosporales</taxon>
        <taxon>Peronosporaceae</taxon>
        <taxon>Phytophthora</taxon>
    </lineage>
</organism>
<dbReference type="AlphaFoldDB" id="H3GKL8"/>
<reference evidence="1" key="2">
    <citation type="submission" date="2015-06" db="UniProtKB">
        <authorList>
            <consortium name="EnsemblProtists"/>
        </authorList>
    </citation>
    <scope>IDENTIFICATION</scope>
    <source>
        <strain evidence="1">Pr102</strain>
    </source>
</reference>
<proteinExistence type="predicted"/>
<dbReference type="VEuPathDB" id="FungiDB:KRP22_3087"/>
<reference evidence="2" key="1">
    <citation type="journal article" date="2006" name="Science">
        <title>Phytophthora genome sequences uncover evolutionary origins and mechanisms of pathogenesis.</title>
        <authorList>
            <person name="Tyler B.M."/>
            <person name="Tripathy S."/>
            <person name="Zhang X."/>
            <person name="Dehal P."/>
            <person name="Jiang R.H."/>
            <person name="Aerts A."/>
            <person name="Arredondo F.D."/>
            <person name="Baxter L."/>
            <person name="Bensasson D."/>
            <person name="Beynon J.L."/>
            <person name="Chapman J."/>
            <person name="Damasceno C.M."/>
            <person name="Dorrance A.E."/>
            <person name="Dou D."/>
            <person name="Dickerman A.W."/>
            <person name="Dubchak I.L."/>
            <person name="Garbelotto M."/>
            <person name="Gijzen M."/>
            <person name="Gordon S.G."/>
            <person name="Govers F."/>
            <person name="Grunwald N.J."/>
            <person name="Huang W."/>
            <person name="Ivors K.L."/>
            <person name="Jones R.W."/>
            <person name="Kamoun S."/>
            <person name="Krampis K."/>
            <person name="Lamour K.H."/>
            <person name="Lee M.K."/>
            <person name="McDonald W.H."/>
            <person name="Medina M."/>
            <person name="Meijer H.J."/>
            <person name="Nordberg E.K."/>
            <person name="Maclean D.J."/>
            <person name="Ospina-Giraldo M.D."/>
            <person name="Morris P.F."/>
            <person name="Phuntumart V."/>
            <person name="Putnam N.H."/>
            <person name="Rash S."/>
            <person name="Rose J.K."/>
            <person name="Sakihama Y."/>
            <person name="Salamov A.A."/>
            <person name="Savidor A."/>
            <person name="Scheuring C.F."/>
            <person name="Smith B.M."/>
            <person name="Sobral B.W."/>
            <person name="Terry A."/>
            <person name="Torto-Alalibo T.A."/>
            <person name="Win J."/>
            <person name="Xu Z."/>
            <person name="Zhang H."/>
            <person name="Grigoriev I.V."/>
            <person name="Rokhsar D.S."/>
            <person name="Boore J.L."/>
        </authorList>
    </citation>
    <scope>NUCLEOTIDE SEQUENCE [LARGE SCALE GENOMIC DNA]</scope>
    <source>
        <strain evidence="2">Pr102</strain>
    </source>
</reference>
<sequence>MAQVPPLPLETARRISRAALSSLEVALRVDEDAIAPTFSWVYVALPSQQFAGHNGARTIRESLRVLTALAACSGFSLSENPQFWSEIWPDDPEHASQQPRWAAKWKPLHLRARPRPSSGQLKFLFPLEGANVAGRARHETIAALEELMLFKEETESAGFRLTMDVLSRHIEQNKWPVPVLCGQMESTV</sequence>
<dbReference type="VEuPathDB" id="FungiDB:KRP23_3675"/>
<dbReference type="Proteomes" id="UP000005238">
    <property type="component" value="Unassembled WGS sequence"/>
</dbReference>
<dbReference type="InParanoid" id="H3GKL8"/>
<keyword evidence="2" id="KW-1185">Reference proteome</keyword>
<dbReference type="EMBL" id="DS566017">
    <property type="status" value="NOT_ANNOTATED_CDS"/>
    <property type="molecule type" value="Genomic_DNA"/>
</dbReference>
<accession>H3GKL8</accession>